<protein>
    <submittedName>
        <fullName evidence="3">Uncharacterized protein</fullName>
    </submittedName>
</protein>
<feature type="compositionally biased region" description="Pro residues" evidence="1">
    <location>
        <begin position="975"/>
        <end position="984"/>
    </location>
</feature>
<feature type="region of interest" description="Disordered" evidence="1">
    <location>
        <begin position="1101"/>
        <end position="1140"/>
    </location>
</feature>
<feature type="transmembrane region" description="Helical" evidence="2">
    <location>
        <begin position="1317"/>
        <end position="1335"/>
    </location>
</feature>
<organism evidence="3 4">
    <name type="scientific">Trematosphaeria pertusa</name>
    <dbReference type="NCBI Taxonomy" id="390896"/>
    <lineage>
        <taxon>Eukaryota</taxon>
        <taxon>Fungi</taxon>
        <taxon>Dikarya</taxon>
        <taxon>Ascomycota</taxon>
        <taxon>Pezizomycotina</taxon>
        <taxon>Dothideomycetes</taxon>
        <taxon>Pleosporomycetidae</taxon>
        <taxon>Pleosporales</taxon>
        <taxon>Massarineae</taxon>
        <taxon>Trematosphaeriaceae</taxon>
        <taxon>Trematosphaeria</taxon>
    </lineage>
</organism>
<keyword evidence="2" id="KW-0472">Membrane</keyword>
<feature type="compositionally biased region" description="Acidic residues" evidence="1">
    <location>
        <begin position="863"/>
        <end position="873"/>
    </location>
</feature>
<feature type="region of interest" description="Disordered" evidence="1">
    <location>
        <begin position="863"/>
        <end position="933"/>
    </location>
</feature>
<keyword evidence="2" id="KW-1133">Transmembrane helix</keyword>
<feature type="region of interest" description="Disordered" evidence="1">
    <location>
        <begin position="549"/>
        <end position="604"/>
    </location>
</feature>
<dbReference type="OrthoDB" id="5353066at2759"/>
<feature type="region of interest" description="Disordered" evidence="1">
    <location>
        <begin position="493"/>
        <end position="525"/>
    </location>
</feature>
<dbReference type="RefSeq" id="XP_033681775.1">
    <property type="nucleotide sequence ID" value="XM_033833620.1"/>
</dbReference>
<dbReference type="Proteomes" id="UP000800094">
    <property type="component" value="Unassembled WGS sequence"/>
</dbReference>
<feature type="compositionally biased region" description="Polar residues" evidence="1">
    <location>
        <begin position="549"/>
        <end position="567"/>
    </location>
</feature>
<feature type="region of interest" description="Disordered" evidence="1">
    <location>
        <begin position="335"/>
        <end position="372"/>
    </location>
</feature>
<feature type="region of interest" description="Disordered" evidence="1">
    <location>
        <begin position="404"/>
        <end position="474"/>
    </location>
</feature>
<evidence type="ECO:0000256" key="2">
    <source>
        <dbReference type="SAM" id="Phobius"/>
    </source>
</evidence>
<feature type="region of interest" description="Disordered" evidence="1">
    <location>
        <begin position="1"/>
        <end position="150"/>
    </location>
</feature>
<feature type="region of interest" description="Disordered" evidence="1">
    <location>
        <begin position="1035"/>
        <end position="1067"/>
    </location>
</feature>
<gene>
    <name evidence="3" type="ORF">BU26DRAFT_567114</name>
</gene>
<feature type="compositionally biased region" description="Basic and acidic residues" evidence="1">
    <location>
        <begin position="1044"/>
        <end position="1062"/>
    </location>
</feature>
<feature type="region of interest" description="Disordered" evidence="1">
    <location>
        <begin position="162"/>
        <end position="247"/>
    </location>
</feature>
<feature type="compositionally biased region" description="Basic residues" evidence="1">
    <location>
        <begin position="592"/>
        <end position="601"/>
    </location>
</feature>
<feature type="compositionally biased region" description="Polar residues" evidence="1">
    <location>
        <begin position="783"/>
        <end position="792"/>
    </location>
</feature>
<feature type="transmembrane region" description="Helical" evidence="2">
    <location>
        <begin position="1361"/>
        <end position="1383"/>
    </location>
</feature>
<feature type="compositionally biased region" description="Polar residues" evidence="1">
    <location>
        <begin position="451"/>
        <end position="465"/>
    </location>
</feature>
<evidence type="ECO:0000313" key="4">
    <source>
        <dbReference type="Proteomes" id="UP000800094"/>
    </source>
</evidence>
<dbReference type="GeneID" id="54586950"/>
<keyword evidence="4" id="KW-1185">Reference proteome</keyword>
<feature type="region of interest" description="Disordered" evidence="1">
    <location>
        <begin position="768"/>
        <end position="802"/>
    </location>
</feature>
<feature type="compositionally biased region" description="Polar residues" evidence="1">
    <location>
        <begin position="421"/>
        <end position="430"/>
    </location>
</feature>
<feature type="compositionally biased region" description="Low complexity" evidence="1">
    <location>
        <begin position="912"/>
        <end position="929"/>
    </location>
</feature>
<keyword evidence="2" id="KW-0812">Transmembrane</keyword>
<accession>A0A6A6I8T1</accession>
<feature type="compositionally biased region" description="Polar residues" evidence="1">
    <location>
        <begin position="361"/>
        <end position="370"/>
    </location>
</feature>
<name>A0A6A6I8T1_9PLEO</name>
<feature type="region of interest" description="Disordered" evidence="1">
    <location>
        <begin position="953"/>
        <end position="988"/>
    </location>
</feature>
<evidence type="ECO:0000256" key="1">
    <source>
        <dbReference type="SAM" id="MobiDB-lite"/>
    </source>
</evidence>
<feature type="compositionally biased region" description="Polar residues" evidence="1">
    <location>
        <begin position="188"/>
        <end position="225"/>
    </location>
</feature>
<sequence>MADHIAYSHSPRVRERDPVTPVHSAHHSVNSSISSRTPLHTLTLHEYRKQQNSPASQFATPPGKTLRRKAAAPALNEVERVSSISRTPLSASRPIPRPLSLSRSAHQLSYQPLPPSPPHATQQHPLPDPSLRSQSAEPHRQGGIASGDLFCSSSERVRTFKSIKKLPKPPAANGITGFGLPPPPLAPVTSTHPRLSPLRTTSFPSAENSDSNGTQTTPSTFSLSRFPQPPHLVDPSLSPPNDENEHPRLNAVSFTTTAPATPPATPAIYHYRGTSFDLLNPHESLAFHDIVTPSRDLDSSDYLPLRSSESPLGFSEMAPKRALYGDLSSAYQNITSRRTDDPPATPNLDLPVPPIPVARSPGSSQYTSPLYSPDSDYAVSPLSVRKPGSESRFSLKQLTRSLTKKLGKTPEKVEEQELQDFSESRVSIASASFDGEYPRPLKQSYPAVTPKSPSFSGELPTSHSPVSPLGQTAGWRDSDVSVEYDQFTSHQYDSAPLTSMVPDDPSSQLARGEESELHPSLSGSDMLTKPYYDDLQSIYPSSSVYTGDGQAQSNYAPSLSSTRQSNPYMRYSGGADALAKDYQQGGPYAHSNSRRTSRRTSRPLTQDIFRRSIAQQGNEKTDTISKFIDHYGEGDGTNTSMPTLNEHRTSDNDLRTSASGAFEDAVGLERPQPARITSGLSQFEFNIPQDNDDPLIQPGFARKPAIAYSPAGSPPPVAAPLAPAFEYDEFFQAQQRPEQSGMFSGASSYGDTRQLLQLSQPMVAEAVDPEALGPPSPGRALEPSSSYSQPDAQPSPHTPQEALDQAEQIFESARAERKEEAGIPAMWARRSSGNLLRSKQFVDNDADARDDYHQRVPSFAVDDAVDNNGDWETENGSLQHQRVDPREDIGDWETENGSQIGRPSADMRDSIADYSSSEGSGSSLGFSRSLPRVEQPVESGSSYYNYPSPLPAHNHPFSSSPPPMTRVSARSAPDEAPPSSPVSSPPVSWTMPAFRGGYGNIDAAASPTQPFGFAPWTDPFPLSNKETQELLASGPNEEILYESPGHEDAQPYPRHGDQDLRAGHPSPYLERENTFDKFSVVGPKGNLTGTPQGTGMHEVGSSIADNSSPGAVLRSSPSDRTKRQGYPAHYQTPSKPATVHRGVPSFLGNPRETPNVNQCVSNFYVTPDRRASVTRIKPRVIIPEPEHERTPSQVTLFPRVIPEEDFSEDSRRSSRSFSSLRRPSRHSRSAVPGQTKLRHMVLAPDARTLSSEDSTQISRIIRTADSERPSSSNTHTPLRAHISESTMRSDIANEYSPHLLCPERAMDPEEEEQRRKLSWVIFAIFCILPPMLILYRSMADFVIVNVTKGRILHAAAKPKRIALGVGIVINVGLSGAILIPILIAHATGAL</sequence>
<feature type="compositionally biased region" description="Polar residues" evidence="1">
    <location>
        <begin position="50"/>
        <end position="59"/>
    </location>
</feature>
<reference evidence="3" key="1">
    <citation type="journal article" date="2020" name="Stud. Mycol.">
        <title>101 Dothideomycetes genomes: a test case for predicting lifestyles and emergence of pathogens.</title>
        <authorList>
            <person name="Haridas S."/>
            <person name="Albert R."/>
            <person name="Binder M."/>
            <person name="Bloem J."/>
            <person name="Labutti K."/>
            <person name="Salamov A."/>
            <person name="Andreopoulos B."/>
            <person name="Baker S."/>
            <person name="Barry K."/>
            <person name="Bills G."/>
            <person name="Bluhm B."/>
            <person name="Cannon C."/>
            <person name="Castanera R."/>
            <person name="Culley D."/>
            <person name="Daum C."/>
            <person name="Ezra D."/>
            <person name="Gonzalez J."/>
            <person name="Henrissat B."/>
            <person name="Kuo A."/>
            <person name="Liang C."/>
            <person name="Lipzen A."/>
            <person name="Lutzoni F."/>
            <person name="Magnuson J."/>
            <person name="Mondo S."/>
            <person name="Nolan M."/>
            <person name="Ohm R."/>
            <person name="Pangilinan J."/>
            <person name="Park H.-J."/>
            <person name="Ramirez L."/>
            <person name="Alfaro M."/>
            <person name="Sun H."/>
            <person name="Tritt A."/>
            <person name="Yoshinaga Y."/>
            <person name="Zwiers L.-H."/>
            <person name="Turgeon B."/>
            <person name="Goodwin S."/>
            <person name="Spatafora J."/>
            <person name="Crous P."/>
            <person name="Grigoriev I."/>
        </authorList>
    </citation>
    <scope>NUCLEOTIDE SEQUENCE</scope>
    <source>
        <strain evidence="3">CBS 122368</strain>
    </source>
</reference>
<evidence type="ECO:0000313" key="3">
    <source>
        <dbReference type="EMBL" id="KAF2246771.1"/>
    </source>
</evidence>
<dbReference type="EMBL" id="ML987198">
    <property type="protein sequence ID" value="KAF2246771.1"/>
    <property type="molecule type" value="Genomic_DNA"/>
</dbReference>
<feature type="region of interest" description="Disordered" evidence="1">
    <location>
        <begin position="1205"/>
        <end position="1238"/>
    </location>
</feature>
<proteinExistence type="predicted"/>